<dbReference type="InterPro" id="IPR002059">
    <property type="entry name" value="CSP_DNA-bd"/>
</dbReference>
<protein>
    <submittedName>
        <fullName evidence="2">Cold shock domain-containing protein</fullName>
    </submittedName>
</protein>
<dbReference type="Pfam" id="PF00313">
    <property type="entry name" value="CSD"/>
    <property type="match status" value="1"/>
</dbReference>
<evidence type="ECO:0000313" key="3">
    <source>
        <dbReference type="Proteomes" id="UP001216329"/>
    </source>
</evidence>
<proteinExistence type="predicted"/>
<name>A0AAJ5WJE5_9PSED</name>
<dbReference type="PROSITE" id="PS51857">
    <property type="entry name" value="CSD_2"/>
    <property type="match status" value="1"/>
</dbReference>
<evidence type="ECO:0000259" key="1">
    <source>
        <dbReference type="PROSITE" id="PS51857"/>
    </source>
</evidence>
<gene>
    <name evidence="2" type="ORF">P0Y58_00670</name>
</gene>
<sequence length="71" mass="7833">MHRRLTGSVKWFHAVNGLGVIRADDGSGDYFVARSAILILGRATLQEGERVTFEPVVEGLAFWAFNVIRSA</sequence>
<dbReference type="AlphaFoldDB" id="A0AAJ5WJE5"/>
<dbReference type="EMBL" id="CP119325">
    <property type="protein sequence ID" value="WEK30737.1"/>
    <property type="molecule type" value="Genomic_DNA"/>
</dbReference>
<dbReference type="SUPFAM" id="SSF50249">
    <property type="entry name" value="Nucleic acid-binding proteins"/>
    <property type="match status" value="1"/>
</dbReference>
<reference evidence="2" key="1">
    <citation type="submission" date="2023-03" db="EMBL/GenBank/DDBJ databases">
        <title>Andean soil-derived lignocellulolytic bacterial consortium as a source of novel taxa and putative plastic-active enzymes.</title>
        <authorList>
            <person name="Diaz-Garcia L."/>
            <person name="Chuvochina M."/>
            <person name="Feuerriegel G."/>
            <person name="Bunk B."/>
            <person name="Sproer C."/>
            <person name="Streit W.R."/>
            <person name="Rodriguez L.M."/>
            <person name="Overmann J."/>
            <person name="Jimenez D.J."/>
        </authorList>
    </citation>
    <scope>NUCLEOTIDE SEQUENCE</scope>
    <source>
        <strain evidence="2">MAG 876</strain>
    </source>
</reference>
<dbReference type="GO" id="GO:0005829">
    <property type="term" value="C:cytosol"/>
    <property type="evidence" value="ECO:0007669"/>
    <property type="project" value="UniProtKB-ARBA"/>
</dbReference>
<accession>A0AAJ5WJE5</accession>
<organism evidence="2 3">
    <name type="scientific">Candidatus Pseudomonas phytovorans</name>
    <dbReference type="NCBI Taxonomy" id="3121377"/>
    <lineage>
        <taxon>Bacteria</taxon>
        <taxon>Pseudomonadati</taxon>
        <taxon>Pseudomonadota</taxon>
        <taxon>Gammaproteobacteria</taxon>
        <taxon>Pseudomonadales</taxon>
        <taxon>Pseudomonadaceae</taxon>
        <taxon>Pseudomonas</taxon>
    </lineage>
</organism>
<dbReference type="InterPro" id="IPR012340">
    <property type="entry name" value="NA-bd_OB-fold"/>
</dbReference>
<dbReference type="PRINTS" id="PR00050">
    <property type="entry name" value="COLDSHOCK"/>
</dbReference>
<dbReference type="SMART" id="SM00357">
    <property type="entry name" value="CSP"/>
    <property type="match status" value="1"/>
</dbReference>
<dbReference type="GO" id="GO:0003676">
    <property type="term" value="F:nucleic acid binding"/>
    <property type="evidence" value="ECO:0007669"/>
    <property type="project" value="InterPro"/>
</dbReference>
<evidence type="ECO:0000313" key="2">
    <source>
        <dbReference type="EMBL" id="WEK30737.1"/>
    </source>
</evidence>
<dbReference type="Proteomes" id="UP001216329">
    <property type="component" value="Chromosome"/>
</dbReference>
<dbReference type="InterPro" id="IPR011129">
    <property type="entry name" value="CSD"/>
</dbReference>
<dbReference type="Gene3D" id="2.40.50.140">
    <property type="entry name" value="Nucleic acid-binding proteins"/>
    <property type="match status" value="1"/>
</dbReference>
<feature type="domain" description="CSD" evidence="1">
    <location>
        <begin position="4"/>
        <end position="69"/>
    </location>
</feature>